<comment type="caution">
    <text evidence="7">The sequence shown here is derived from an EMBL/GenBank/DDBJ whole genome shotgun (WGS) entry which is preliminary data.</text>
</comment>
<dbReference type="RefSeq" id="WP_167237656.1">
    <property type="nucleotide sequence ID" value="NZ_WHJF01000034.1"/>
</dbReference>
<keyword evidence="6" id="KW-0561">Oxygen transport</keyword>
<dbReference type="Proteomes" id="UP000610594">
    <property type="component" value="Unassembled WGS sequence"/>
</dbReference>
<evidence type="ECO:0000256" key="4">
    <source>
        <dbReference type="ARBA" id="ARBA00022723"/>
    </source>
</evidence>
<evidence type="ECO:0000256" key="2">
    <source>
        <dbReference type="ARBA" id="ARBA00022448"/>
    </source>
</evidence>
<sequence length="143" mass="15381">MNTLTRLFCIGTLALASGCVHGPAGDDSTYQGLGGQGGIKKIVDTFVPLIMADARIKESFKDTDLKNLSMRLEEQFCALSGGPCKYKGKDMKEIHDGLNITNAQFNALAEDLQAAMDKHGVAPAVQNKLVARLAPMQKEIVTK</sequence>
<organism evidence="7 8">
    <name type="scientific">Massilia genomosp. 1</name>
    <dbReference type="NCBI Taxonomy" id="2609280"/>
    <lineage>
        <taxon>Bacteria</taxon>
        <taxon>Pseudomonadati</taxon>
        <taxon>Pseudomonadota</taxon>
        <taxon>Betaproteobacteria</taxon>
        <taxon>Burkholderiales</taxon>
        <taxon>Oxalobacteraceae</taxon>
        <taxon>Telluria group</taxon>
        <taxon>Massilia</taxon>
    </lineage>
</organism>
<name>A0ABX0MVL1_9BURK</name>
<evidence type="ECO:0000313" key="7">
    <source>
        <dbReference type="EMBL" id="NHZ63562.1"/>
    </source>
</evidence>
<dbReference type="SUPFAM" id="SSF46458">
    <property type="entry name" value="Globin-like"/>
    <property type="match status" value="1"/>
</dbReference>
<dbReference type="PROSITE" id="PS51257">
    <property type="entry name" value="PROKAR_LIPOPROTEIN"/>
    <property type="match status" value="1"/>
</dbReference>
<evidence type="ECO:0000256" key="1">
    <source>
        <dbReference type="ARBA" id="ARBA00009660"/>
    </source>
</evidence>
<keyword evidence="2 6" id="KW-0813">Transport</keyword>
<dbReference type="InterPro" id="IPR009050">
    <property type="entry name" value="Globin-like_sf"/>
</dbReference>
<proteinExistence type="inferred from homology"/>
<gene>
    <name evidence="7" type="ORF">F1735_14805</name>
</gene>
<keyword evidence="4 6" id="KW-0479">Metal-binding</keyword>
<accession>A0ABX0MVL1</accession>
<comment type="similarity">
    <text evidence="1 6">Belongs to the truncated hemoglobin family. Group I subfamily.</text>
</comment>
<dbReference type="Gene3D" id="1.10.490.10">
    <property type="entry name" value="Globins"/>
    <property type="match status" value="1"/>
</dbReference>
<dbReference type="Pfam" id="PF01152">
    <property type="entry name" value="Bac_globin"/>
    <property type="match status" value="1"/>
</dbReference>
<evidence type="ECO:0000256" key="3">
    <source>
        <dbReference type="ARBA" id="ARBA00022617"/>
    </source>
</evidence>
<dbReference type="CDD" id="cd00454">
    <property type="entry name" value="TrHb1_N"/>
    <property type="match status" value="1"/>
</dbReference>
<dbReference type="InterPro" id="IPR016339">
    <property type="entry name" value="Hemoglobin_trunc_I"/>
</dbReference>
<dbReference type="EMBL" id="WHJF01000034">
    <property type="protein sequence ID" value="NHZ63562.1"/>
    <property type="molecule type" value="Genomic_DNA"/>
</dbReference>
<dbReference type="PIRSF" id="PIRSF002030">
    <property type="entry name" value="Globin_Protozoa/Cyanobacteria"/>
    <property type="match status" value="1"/>
</dbReference>
<keyword evidence="5 6" id="KW-0408">Iron</keyword>
<evidence type="ECO:0000256" key="6">
    <source>
        <dbReference type="PIRNR" id="PIRNR002030"/>
    </source>
</evidence>
<keyword evidence="3 6" id="KW-0349">Heme</keyword>
<protein>
    <recommendedName>
        <fullName evidence="6">Group 1 truncated hemoglobin</fullName>
    </recommendedName>
</protein>
<reference evidence="7 8" key="1">
    <citation type="submission" date="2019-10" db="EMBL/GenBank/DDBJ databases">
        <title>Taxonomy of Antarctic Massilia spp.: description of Massilia rubra sp. nov., Massilia aquatica sp. nov., Massilia mucilaginosa sp. nov., Massilia frigida sp. nov. isolated from streams, lakes and regoliths.</title>
        <authorList>
            <person name="Holochova P."/>
            <person name="Sedlacek I."/>
            <person name="Kralova S."/>
            <person name="Maslanova I."/>
            <person name="Busse H.-J."/>
            <person name="Stankova E."/>
            <person name="Vrbovska V."/>
            <person name="Kovarovic V."/>
            <person name="Bartak M."/>
            <person name="Svec P."/>
            <person name="Pantucek R."/>
        </authorList>
    </citation>
    <scope>NUCLEOTIDE SEQUENCE [LARGE SCALE GENOMIC DNA]</scope>
    <source>
        <strain evidence="7 8">CCM 8694</strain>
    </source>
</reference>
<keyword evidence="8" id="KW-1185">Reference proteome</keyword>
<dbReference type="InterPro" id="IPR012292">
    <property type="entry name" value="Globin/Proto"/>
</dbReference>
<dbReference type="InterPro" id="IPR001486">
    <property type="entry name" value="Hemoglobin_trunc"/>
</dbReference>
<evidence type="ECO:0000313" key="8">
    <source>
        <dbReference type="Proteomes" id="UP000610594"/>
    </source>
</evidence>
<comment type="cofactor">
    <cofactor evidence="6">
        <name>heme</name>
        <dbReference type="ChEBI" id="CHEBI:30413"/>
    </cofactor>
</comment>
<evidence type="ECO:0000256" key="5">
    <source>
        <dbReference type="ARBA" id="ARBA00023004"/>
    </source>
</evidence>